<keyword evidence="2" id="KW-0238">DNA-binding</keyword>
<dbReference type="RefSeq" id="WP_187015115.1">
    <property type="nucleotide sequence ID" value="NZ_JACOQI010000010.1"/>
</dbReference>
<evidence type="ECO:0000256" key="1">
    <source>
        <dbReference type="ARBA" id="ARBA00023015"/>
    </source>
</evidence>
<dbReference type="Pfam" id="PF00027">
    <property type="entry name" value="cNMP_binding"/>
    <property type="match status" value="1"/>
</dbReference>
<dbReference type="Gene3D" id="2.60.120.10">
    <property type="entry name" value="Jelly Rolls"/>
    <property type="match status" value="1"/>
</dbReference>
<keyword evidence="3" id="KW-0804">Transcription</keyword>
<accession>A0A923MJY4</accession>
<dbReference type="PROSITE" id="PS50042">
    <property type="entry name" value="CNMP_BINDING_3"/>
    <property type="match status" value="1"/>
</dbReference>
<dbReference type="InterPro" id="IPR012318">
    <property type="entry name" value="HTH_CRP"/>
</dbReference>
<proteinExistence type="predicted"/>
<evidence type="ECO:0000256" key="2">
    <source>
        <dbReference type="ARBA" id="ARBA00023125"/>
    </source>
</evidence>
<evidence type="ECO:0000259" key="4">
    <source>
        <dbReference type="PROSITE" id="PS50042"/>
    </source>
</evidence>
<dbReference type="EMBL" id="JACOQI010000010">
    <property type="protein sequence ID" value="MBC5770889.1"/>
    <property type="molecule type" value="Genomic_DNA"/>
</dbReference>
<dbReference type="Proteomes" id="UP000620327">
    <property type="component" value="Unassembled WGS sequence"/>
</dbReference>
<keyword evidence="1" id="KW-0805">Transcription regulation</keyword>
<keyword evidence="6" id="KW-1185">Reference proteome</keyword>
<dbReference type="GO" id="GO:0003677">
    <property type="term" value="F:DNA binding"/>
    <property type="evidence" value="ECO:0007669"/>
    <property type="project" value="UniProtKB-KW"/>
</dbReference>
<protein>
    <submittedName>
        <fullName evidence="5">Crp/Fnr family transcriptional regulator</fullName>
    </submittedName>
</protein>
<dbReference type="InterPro" id="IPR036390">
    <property type="entry name" value="WH_DNA-bd_sf"/>
</dbReference>
<dbReference type="SUPFAM" id="SSF51206">
    <property type="entry name" value="cAMP-binding domain-like"/>
    <property type="match status" value="1"/>
</dbReference>
<dbReference type="InterPro" id="IPR014710">
    <property type="entry name" value="RmlC-like_jellyroll"/>
</dbReference>
<reference evidence="5" key="1">
    <citation type="submission" date="2020-08" db="EMBL/GenBank/DDBJ databases">
        <title>Genome public.</title>
        <authorList>
            <person name="Liu C."/>
            <person name="Sun Q."/>
        </authorList>
    </citation>
    <scope>NUCLEOTIDE SEQUENCE</scope>
    <source>
        <strain evidence="5">BX15</strain>
    </source>
</reference>
<evidence type="ECO:0000313" key="6">
    <source>
        <dbReference type="Proteomes" id="UP000620327"/>
    </source>
</evidence>
<dbReference type="AlphaFoldDB" id="A0A923MJY4"/>
<dbReference type="CDD" id="cd00038">
    <property type="entry name" value="CAP_ED"/>
    <property type="match status" value="1"/>
</dbReference>
<organism evidence="5 6">
    <name type="scientific">Dysosmobacter segnis</name>
    <dbReference type="NCBI Taxonomy" id="2763042"/>
    <lineage>
        <taxon>Bacteria</taxon>
        <taxon>Bacillati</taxon>
        <taxon>Bacillota</taxon>
        <taxon>Clostridia</taxon>
        <taxon>Eubacteriales</taxon>
        <taxon>Oscillospiraceae</taxon>
        <taxon>Dysosmobacter</taxon>
    </lineage>
</organism>
<dbReference type="InterPro" id="IPR000595">
    <property type="entry name" value="cNMP-bd_dom"/>
</dbReference>
<dbReference type="GO" id="GO:0006355">
    <property type="term" value="P:regulation of DNA-templated transcription"/>
    <property type="evidence" value="ECO:0007669"/>
    <property type="project" value="InterPro"/>
</dbReference>
<feature type="domain" description="Cyclic nucleotide-binding" evidence="4">
    <location>
        <begin position="12"/>
        <end position="111"/>
    </location>
</feature>
<dbReference type="SUPFAM" id="SSF46785">
    <property type="entry name" value="Winged helix' DNA-binding domain"/>
    <property type="match status" value="1"/>
</dbReference>
<evidence type="ECO:0000256" key="3">
    <source>
        <dbReference type="ARBA" id="ARBA00023163"/>
    </source>
</evidence>
<comment type="caution">
    <text evidence="5">The sequence shown here is derived from an EMBL/GenBank/DDBJ whole genome shotgun (WGS) entry which is preliminary data.</text>
</comment>
<dbReference type="Pfam" id="PF13545">
    <property type="entry name" value="HTH_Crp_2"/>
    <property type="match status" value="1"/>
</dbReference>
<name>A0A923MJY4_9FIRM</name>
<evidence type="ECO:0000313" key="5">
    <source>
        <dbReference type="EMBL" id="MBC5770889.1"/>
    </source>
</evidence>
<sequence length="225" mass="25537">MLTAQELKTSPLFHDISYEEYRRMLTCFQAAQRSYVPEEQVYDFTSSRTDAVGIVERGQVSLIRIDEAGVATVLEDMGPGGVFGRHLAFAGFAADSLEVVARTACDILFIDNSCIFKRCENACTHHSTLVYNMMNLLSNKTRSLSERVDVLSRRSIREKLLCYFRQQTEKSGEDVFTLPFSLSVLADYIATDRSAMMRELRHLKEQGIVCTDGRQIRLLEERPTA</sequence>
<gene>
    <name evidence="5" type="ORF">H8Z83_11260</name>
</gene>
<dbReference type="InterPro" id="IPR018490">
    <property type="entry name" value="cNMP-bd_dom_sf"/>
</dbReference>